<evidence type="ECO:0000313" key="2">
    <source>
        <dbReference type="EMBL" id="KAK4286743.1"/>
    </source>
</evidence>
<gene>
    <name evidence="2" type="ORF">Pmani_040166</name>
</gene>
<protein>
    <submittedName>
        <fullName evidence="2">Uncharacterized protein</fullName>
    </submittedName>
</protein>
<keyword evidence="3" id="KW-1185">Reference proteome</keyword>
<name>A0AAE1TIN9_9EUCA</name>
<reference evidence="2" key="1">
    <citation type="submission" date="2023-11" db="EMBL/GenBank/DDBJ databases">
        <title>Genome assemblies of two species of porcelain crab, Petrolisthes cinctipes and Petrolisthes manimaculis (Anomura: Porcellanidae).</title>
        <authorList>
            <person name="Angst P."/>
        </authorList>
    </citation>
    <scope>NUCLEOTIDE SEQUENCE</scope>
    <source>
        <strain evidence="2">PB745_02</strain>
        <tissue evidence="2">Gill</tissue>
    </source>
</reference>
<organism evidence="2 3">
    <name type="scientific">Petrolisthes manimaculis</name>
    <dbReference type="NCBI Taxonomy" id="1843537"/>
    <lineage>
        <taxon>Eukaryota</taxon>
        <taxon>Metazoa</taxon>
        <taxon>Ecdysozoa</taxon>
        <taxon>Arthropoda</taxon>
        <taxon>Crustacea</taxon>
        <taxon>Multicrustacea</taxon>
        <taxon>Malacostraca</taxon>
        <taxon>Eumalacostraca</taxon>
        <taxon>Eucarida</taxon>
        <taxon>Decapoda</taxon>
        <taxon>Pleocyemata</taxon>
        <taxon>Anomura</taxon>
        <taxon>Galatheoidea</taxon>
        <taxon>Porcellanidae</taxon>
        <taxon>Petrolisthes</taxon>
    </lineage>
</organism>
<evidence type="ECO:0000256" key="1">
    <source>
        <dbReference type="SAM" id="MobiDB-lite"/>
    </source>
</evidence>
<dbReference type="Proteomes" id="UP001292094">
    <property type="component" value="Unassembled WGS sequence"/>
</dbReference>
<accession>A0AAE1TIN9</accession>
<dbReference type="EMBL" id="JAWZYT010007360">
    <property type="protein sequence ID" value="KAK4286743.1"/>
    <property type="molecule type" value="Genomic_DNA"/>
</dbReference>
<feature type="region of interest" description="Disordered" evidence="1">
    <location>
        <begin position="24"/>
        <end position="47"/>
    </location>
</feature>
<comment type="caution">
    <text evidence="2">The sequence shown here is derived from an EMBL/GenBank/DDBJ whole genome shotgun (WGS) entry which is preliminary data.</text>
</comment>
<dbReference type="AlphaFoldDB" id="A0AAE1TIN9"/>
<evidence type="ECO:0000313" key="3">
    <source>
        <dbReference type="Proteomes" id="UP001292094"/>
    </source>
</evidence>
<feature type="compositionally biased region" description="Basic and acidic residues" evidence="1">
    <location>
        <begin position="33"/>
        <end position="47"/>
    </location>
</feature>
<sequence length="47" mass="5883">MNYPCLYFRIVQVRPIQHWRSLRLPKRNTHTHRQTESKKARRHTLLD</sequence>
<proteinExistence type="predicted"/>